<reference evidence="3" key="1">
    <citation type="journal article" date="2019" name="Plant Biotechnol. J.">
        <title>Genome sequencing of the Australian wild diploid species Gossypium australe highlights disease resistance and delayed gland morphogenesis.</title>
        <authorList>
            <person name="Cai Y."/>
            <person name="Cai X."/>
            <person name="Wang Q."/>
            <person name="Wang P."/>
            <person name="Zhang Y."/>
            <person name="Cai C."/>
            <person name="Xu Y."/>
            <person name="Wang K."/>
            <person name="Zhou Z."/>
            <person name="Wang C."/>
            <person name="Geng S."/>
            <person name="Li B."/>
            <person name="Dong Q."/>
            <person name="Hou Y."/>
            <person name="Wang H."/>
            <person name="Ai P."/>
            <person name="Liu Z."/>
            <person name="Yi F."/>
            <person name="Sun M."/>
            <person name="An G."/>
            <person name="Cheng J."/>
            <person name="Zhang Y."/>
            <person name="Shi Q."/>
            <person name="Xie Y."/>
            <person name="Shi X."/>
            <person name="Chang Y."/>
            <person name="Huang F."/>
            <person name="Chen Y."/>
            <person name="Hong S."/>
            <person name="Mi L."/>
            <person name="Sun Q."/>
            <person name="Zhang L."/>
            <person name="Zhou B."/>
            <person name="Peng R."/>
            <person name="Zhang X."/>
            <person name="Liu F."/>
        </authorList>
    </citation>
    <scope>NUCLEOTIDE SEQUENCE [LARGE SCALE GENOMIC DNA]</scope>
    <source>
        <strain evidence="3">cv. PA1801</strain>
    </source>
</reference>
<comment type="caution">
    <text evidence="2">The sequence shown here is derived from an EMBL/GenBank/DDBJ whole genome shotgun (WGS) entry which is preliminary data.</text>
</comment>
<name>A0A5B6V8R7_9ROSI</name>
<sequence>MNTRIPVPPNSPECDTEKCVNTERKKNHNSGHSRNKWFIDSSPDPQRGHIQFVEIFLRDIFTQELRTENSPDSSPFHTMRSS</sequence>
<accession>A0A5B6V8R7</accession>
<proteinExistence type="predicted"/>
<protein>
    <submittedName>
        <fullName evidence="2">Uncharacterized protein</fullName>
    </submittedName>
</protein>
<evidence type="ECO:0000313" key="2">
    <source>
        <dbReference type="EMBL" id="KAA3465568.1"/>
    </source>
</evidence>
<dbReference type="EMBL" id="SMMG02000007">
    <property type="protein sequence ID" value="KAA3465568.1"/>
    <property type="molecule type" value="Genomic_DNA"/>
</dbReference>
<organism evidence="2 3">
    <name type="scientific">Gossypium australe</name>
    <dbReference type="NCBI Taxonomy" id="47621"/>
    <lineage>
        <taxon>Eukaryota</taxon>
        <taxon>Viridiplantae</taxon>
        <taxon>Streptophyta</taxon>
        <taxon>Embryophyta</taxon>
        <taxon>Tracheophyta</taxon>
        <taxon>Spermatophyta</taxon>
        <taxon>Magnoliopsida</taxon>
        <taxon>eudicotyledons</taxon>
        <taxon>Gunneridae</taxon>
        <taxon>Pentapetalae</taxon>
        <taxon>rosids</taxon>
        <taxon>malvids</taxon>
        <taxon>Malvales</taxon>
        <taxon>Malvaceae</taxon>
        <taxon>Malvoideae</taxon>
        <taxon>Gossypium</taxon>
    </lineage>
</organism>
<feature type="region of interest" description="Disordered" evidence="1">
    <location>
        <begin position="23"/>
        <end position="44"/>
    </location>
</feature>
<keyword evidence="3" id="KW-1185">Reference proteome</keyword>
<dbReference type="AlphaFoldDB" id="A0A5B6V8R7"/>
<feature type="compositionally biased region" description="Basic residues" evidence="1">
    <location>
        <begin position="25"/>
        <end position="35"/>
    </location>
</feature>
<dbReference type="Proteomes" id="UP000325315">
    <property type="component" value="Unassembled WGS sequence"/>
</dbReference>
<evidence type="ECO:0000256" key="1">
    <source>
        <dbReference type="SAM" id="MobiDB-lite"/>
    </source>
</evidence>
<evidence type="ECO:0000313" key="3">
    <source>
        <dbReference type="Proteomes" id="UP000325315"/>
    </source>
</evidence>
<gene>
    <name evidence="2" type="ORF">EPI10_000722</name>
</gene>